<name>A0A835QXN8_VANPL</name>
<dbReference type="OrthoDB" id="782158at2759"/>
<reference evidence="1 2" key="1">
    <citation type="journal article" date="2020" name="Nat. Food">
        <title>A phased Vanilla planifolia genome enables genetic improvement of flavour and production.</title>
        <authorList>
            <person name="Hasing T."/>
            <person name="Tang H."/>
            <person name="Brym M."/>
            <person name="Khazi F."/>
            <person name="Huang T."/>
            <person name="Chambers A.H."/>
        </authorList>
    </citation>
    <scope>NUCLEOTIDE SEQUENCE [LARGE SCALE GENOMIC DNA]</scope>
    <source>
        <tissue evidence="1">Leaf</tissue>
    </source>
</reference>
<evidence type="ECO:0000313" key="2">
    <source>
        <dbReference type="Proteomes" id="UP000639772"/>
    </source>
</evidence>
<dbReference type="AlphaFoldDB" id="A0A835QXN8"/>
<organism evidence="1 2">
    <name type="scientific">Vanilla planifolia</name>
    <name type="common">Vanilla</name>
    <dbReference type="NCBI Taxonomy" id="51239"/>
    <lineage>
        <taxon>Eukaryota</taxon>
        <taxon>Viridiplantae</taxon>
        <taxon>Streptophyta</taxon>
        <taxon>Embryophyta</taxon>
        <taxon>Tracheophyta</taxon>
        <taxon>Spermatophyta</taxon>
        <taxon>Magnoliopsida</taxon>
        <taxon>Liliopsida</taxon>
        <taxon>Asparagales</taxon>
        <taxon>Orchidaceae</taxon>
        <taxon>Vanilloideae</taxon>
        <taxon>Vanilleae</taxon>
        <taxon>Vanilla</taxon>
    </lineage>
</organism>
<dbReference type="EMBL" id="JADCNM010000006">
    <property type="protein sequence ID" value="KAG0479086.1"/>
    <property type="molecule type" value="Genomic_DNA"/>
</dbReference>
<gene>
    <name evidence="1" type="ORF">HPP92_013805</name>
</gene>
<proteinExistence type="predicted"/>
<evidence type="ECO:0000313" key="1">
    <source>
        <dbReference type="EMBL" id="KAG0479086.1"/>
    </source>
</evidence>
<protein>
    <submittedName>
        <fullName evidence="1">Uncharacterized protein</fullName>
    </submittedName>
</protein>
<accession>A0A835QXN8</accession>
<dbReference type="Proteomes" id="UP000639772">
    <property type="component" value="Chromosome 6"/>
</dbReference>
<comment type="caution">
    <text evidence="1">The sequence shown here is derived from an EMBL/GenBank/DDBJ whole genome shotgun (WGS) entry which is preliminary data.</text>
</comment>
<sequence length="103" mass="11008">MAGRRNKCGRQYAGDKTCLRCAVASEGGAYRAQENVIFMNSRSTVAPTVSCTSGNNKSFGVSICLLPGFLGTPIVRVNFQLFKAIVRDPSSSLNVDIFGVCLP</sequence>